<evidence type="ECO:0000256" key="16">
    <source>
        <dbReference type="PIRSR" id="PIRSR605027-4"/>
    </source>
</evidence>
<organism evidence="18 19">
    <name type="scientific">Loa loa</name>
    <name type="common">Eye worm</name>
    <name type="synonym">Filaria loa</name>
    <dbReference type="NCBI Taxonomy" id="7209"/>
    <lineage>
        <taxon>Eukaryota</taxon>
        <taxon>Metazoa</taxon>
        <taxon>Ecdysozoa</taxon>
        <taxon>Nematoda</taxon>
        <taxon>Chromadorea</taxon>
        <taxon>Rhabditida</taxon>
        <taxon>Spirurina</taxon>
        <taxon>Spiruromorpha</taxon>
        <taxon>Filarioidea</taxon>
        <taxon>Onchocercidae</taxon>
        <taxon>Loa</taxon>
    </lineage>
</organism>
<dbReference type="GO" id="GO:0000139">
    <property type="term" value="C:Golgi membrane"/>
    <property type="evidence" value="ECO:0007669"/>
    <property type="project" value="UniProtKB-SubCell"/>
</dbReference>
<dbReference type="Pfam" id="PF04502">
    <property type="entry name" value="Saf4_Yju2"/>
    <property type="match status" value="1"/>
</dbReference>
<evidence type="ECO:0000256" key="4">
    <source>
        <dbReference type="ARBA" id="ARBA00012641"/>
    </source>
</evidence>
<comment type="cofactor">
    <cofactor evidence="15 17">
        <name>Mn(2+)</name>
        <dbReference type="ChEBI" id="CHEBI:29035"/>
    </cofactor>
</comment>
<proteinExistence type="inferred from homology"/>
<comment type="subcellular location">
    <subcellularLocation>
        <location evidence="17">Golgi apparatus membrane</location>
        <topology evidence="17">Single-pass type II membrane protein</topology>
    </subcellularLocation>
    <subcellularLocation>
        <location evidence="1">Membrane</location>
        <topology evidence="1">Single-pass type II membrane protein</topology>
    </subcellularLocation>
</comment>
<dbReference type="AlphaFoldDB" id="A0A1I7VLA3"/>
<protein>
    <recommendedName>
        <fullName evidence="4 17">Galactosylgalactosylxylosylprotein 3-beta-glucuronosyltransferase</fullName>
        <ecNumber evidence="4 17">2.4.1.135</ecNumber>
    </recommendedName>
</protein>
<evidence type="ECO:0000256" key="3">
    <source>
        <dbReference type="ARBA" id="ARBA00007706"/>
    </source>
</evidence>
<dbReference type="InterPro" id="IPR005027">
    <property type="entry name" value="Glyco_trans_43"/>
</dbReference>
<evidence type="ECO:0000313" key="19">
    <source>
        <dbReference type="WBParaSite" id="EN70_3815"/>
    </source>
</evidence>
<dbReference type="UniPathway" id="UPA00378"/>
<keyword evidence="5 17" id="KW-0808">Transferase</keyword>
<dbReference type="STRING" id="7209.A0A1I7VLA3"/>
<evidence type="ECO:0000256" key="2">
    <source>
        <dbReference type="ARBA" id="ARBA00005595"/>
    </source>
</evidence>
<dbReference type="SUPFAM" id="SSF53448">
    <property type="entry name" value="Nucleotide-diphospho-sugar transferases"/>
    <property type="match status" value="1"/>
</dbReference>
<keyword evidence="12 15" id="KW-0464">Manganese</keyword>
<keyword evidence="10" id="KW-0472">Membrane</keyword>
<dbReference type="FunFam" id="3.90.550.10:FF:000044">
    <property type="entry name" value="Galactosylgalactosylxylosylprotein 3-beta-glucuronosyltransferase"/>
    <property type="match status" value="1"/>
</dbReference>
<keyword evidence="6" id="KW-0812">Transmembrane</keyword>
<dbReference type="PANTHER" id="PTHR12111">
    <property type="entry name" value="SPLICING FACTOR YJU2"/>
    <property type="match status" value="1"/>
</dbReference>
<keyword evidence="9" id="KW-1133">Transmembrane helix</keyword>
<evidence type="ECO:0000256" key="17">
    <source>
        <dbReference type="RuleBase" id="RU363127"/>
    </source>
</evidence>
<dbReference type="GO" id="GO:0005684">
    <property type="term" value="C:U2-type spliceosomal complex"/>
    <property type="evidence" value="ECO:0007669"/>
    <property type="project" value="TreeGrafter"/>
</dbReference>
<evidence type="ECO:0000256" key="1">
    <source>
        <dbReference type="ARBA" id="ARBA00004606"/>
    </source>
</evidence>
<feature type="binding site" evidence="15">
    <location>
        <position position="177"/>
    </location>
    <ligand>
        <name>Mn(2+)</name>
        <dbReference type="ChEBI" id="CHEBI:29035"/>
    </ligand>
</feature>
<dbReference type="WBParaSite" id="EN70_3815">
    <property type="protein sequence ID" value="EN70_3815"/>
    <property type="gene ID" value="EN70_3815"/>
</dbReference>
<evidence type="ECO:0000256" key="6">
    <source>
        <dbReference type="ARBA" id="ARBA00022692"/>
    </source>
</evidence>
<reference evidence="19" key="2">
    <citation type="submission" date="2016-11" db="UniProtKB">
        <authorList>
            <consortium name="WormBaseParasite"/>
        </authorList>
    </citation>
    <scope>IDENTIFICATION</scope>
</reference>
<reference evidence="18" key="1">
    <citation type="submission" date="2012-04" db="EMBL/GenBank/DDBJ databases">
        <title>The Genome Sequence of Loa loa.</title>
        <authorList>
            <consortium name="The Broad Institute Genome Sequencing Platform"/>
            <consortium name="Broad Institute Genome Sequencing Center for Infectious Disease"/>
            <person name="Nutman T.B."/>
            <person name="Fink D.L."/>
            <person name="Russ C."/>
            <person name="Young S."/>
            <person name="Zeng Q."/>
            <person name="Gargeya S."/>
            <person name="Alvarado L."/>
            <person name="Berlin A."/>
            <person name="Chapman S.B."/>
            <person name="Chen Z."/>
            <person name="Freedman E."/>
            <person name="Gellesch M."/>
            <person name="Goldberg J."/>
            <person name="Griggs A."/>
            <person name="Gujja S."/>
            <person name="Heilman E.R."/>
            <person name="Heiman D."/>
            <person name="Howarth C."/>
            <person name="Mehta T."/>
            <person name="Neiman D."/>
            <person name="Pearson M."/>
            <person name="Roberts A."/>
            <person name="Saif S."/>
            <person name="Shea T."/>
            <person name="Shenoy N."/>
            <person name="Sisk P."/>
            <person name="Stolte C."/>
            <person name="Sykes S."/>
            <person name="White J."/>
            <person name="Yandava C."/>
            <person name="Haas B."/>
            <person name="Henn M.R."/>
            <person name="Nusbaum C."/>
            <person name="Birren B."/>
        </authorList>
    </citation>
    <scope>NUCLEOTIDE SEQUENCE [LARGE SCALE GENOMIC DNA]</scope>
</reference>
<dbReference type="Pfam" id="PF03360">
    <property type="entry name" value="Glyco_transf_43"/>
    <property type="match status" value="1"/>
</dbReference>
<keyword evidence="11" id="KW-0325">Glycoprotein</keyword>
<evidence type="ECO:0000256" key="8">
    <source>
        <dbReference type="ARBA" id="ARBA00022968"/>
    </source>
</evidence>
<evidence type="ECO:0000256" key="15">
    <source>
        <dbReference type="PIRSR" id="PIRSR605027-3"/>
    </source>
</evidence>
<name>A0A1I7VLA3_LOALO</name>
<feature type="active site" description="Proton donor/acceptor" evidence="14">
    <location>
        <position position="261"/>
    </location>
</feature>
<evidence type="ECO:0000256" key="13">
    <source>
        <dbReference type="ARBA" id="ARBA00047979"/>
    </source>
</evidence>
<keyword evidence="17" id="KW-0333">Golgi apparatus</keyword>
<dbReference type="GO" id="GO:0000398">
    <property type="term" value="P:mRNA splicing, via spliceosome"/>
    <property type="evidence" value="ECO:0007669"/>
    <property type="project" value="InterPro"/>
</dbReference>
<dbReference type="EC" id="2.4.1.135" evidence="4 17"/>
<comment type="similarity">
    <text evidence="2">Belongs to the CWC16 family.</text>
</comment>
<dbReference type="InterPro" id="IPR029044">
    <property type="entry name" value="Nucleotide-diphossugar_trans"/>
</dbReference>
<evidence type="ECO:0000256" key="9">
    <source>
        <dbReference type="ARBA" id="ARBA00022989"/>
    </source>
</evidence>
<dbReference type="GO" id="GO:0009101">
    <property type="term" value="P:glycoprotein biosynthetic process"/>
    <property type="evidence" value="ECO:0007669"/>
    <property type="project" value="UniProtKB-ARBA"/>
</dbReference>
<comment type="pathway">
    <text evidence="17">Protein modification; protein glycosylation.</text>
</comment>
<evidence type="ECO:0000256" key="14">
    <source>
        <dbReference type="PIRSR" id="PIRSR605027-1"/>
    </source>
</evidence>
<keyword evidence="18" id="KW-1185">Reference proteome</keyword>
<dbReference type="eggNOG" id="KOG1476">
    <property type="taxonomic scope" value="Eukaryota"/>
</dbReference>
<dbReference type="Gene3D" id="3.90.550.10">
    <property type="entry name" value="Spore Coat Polysaccharide Biosynthesis Protein SpsA, Chain A"/>
    <property type="match status" value="1"/>
</dbReference>
<dbReference type="Proteomes" id="UP000095285">
    <property type="component" value="Unassembled WGS sequence"/>
</dbReference>
<feature type="site" description="Interaction with galactose moiety of substrate glycoprotein" evidence="16">
    <location>
        <position position="208"/>
    </location>
</feature>
<sequence>MQLQNLDEKKYILVAEIDTLLRKREELNKKIWMQEKETYRMEGKLQRIDSLVRDRIPLAEIRKDLPFIYFITPTYRRLTQKADLIRLAQTLTYVPNLYWIVVEDANNTSPFIAEISKRYRIRFAHLYALTPQEKKPNEADPNWKIARGVVQRNKALMWLRKNLDRSRRGIVYFGDDDNTYDWRLFDEMRSIERVGVWPVGLVGGLIVETAKLSEDKNISFNSLWKPERPFPIDMAAFAINLSLALDANAFFTYDVPRGYQESYFLTALGLKRNDLELKANGCTKNMGERKGQNFYYPPDFDYKKHKSLNSYHGTHALRERAAKIKQGILIIRFEMPFNIWCLGCNNHVGMGVRYNAEKKKIGMYYTTPLYEFRMKCHLCDNYFVIRTDPEHFDYELVEGCRRQEKRYDPSTIDQLGAVDRSFSRQLESDRMFQVEHVEQDKEKAASSSDKVGKLEWIQERMRDDFAANQALRKSFKLEKASLNEGRARDEDLLKRMSLNIKLVSESVEDKKLAAAVLRYKNMKFTNQRCDLIIIVPEERLEEKRKTILSKPLFSSCKPSTSAKNDGMRKKLRSMKLCTNERSASDGVSPAHNGQEQITAGNLGIVKRLKYKNEGHDEIGILNKRNLDDVKPGRGIELLHPDQMNLANINDELVSVVKSDLCTKPLALVADYGGDSSSDSTD</sequence>
<dbReference type="PANTHER" id="PTHR12111:SF2">
    <property type="entry name" value="SPLICING FACTOR YJU2B-RELATED"/>
    <property type="match status" value="1"/>
</dbReference>
<dbReference type="GO" id="GO:0046872">
    <property type="term" value="F:metal ion binding"/>
    <property type="evidence" value="ECO:0007669"/>
    <property type="project" value="UniProtKB-KW"/>
</dbReference>
<dbReference type="GO" id="GO:0071014">
    <property type="term" value="C:post-mRNA release spliceosomal complex"/>
    <property type="evidence" value="ECO:0007669"/>
    <property type="project" value="TreeGrafter"/>
</dbReference>
<evidence type="ECO:0000256" key="5">
    <source>
        <dbReference type="ARBA" id="ARBA00022679"/>
    </source>
</evidence>
<evidence type="ECO:0000256" key="12">
    <source>
        <dbReference type="ARBA" id="ARBA00023211"/>
    </source>
</evidence>
<keyword evidence="8 17" id="KW-0735">Signal-anchor</keyword>
<evidence type="ECO:0000256" key="7">
    <source>
        <dbReference type="ARBA" id="ARBA00022723"/>
    </source>
</evidence>
<accession>A0A1I7VLA3</accession>
<dbReference type="GO" id="GO:0015018">
    <property type="term" value="F:galactosylgalactosylxylosylprotein 3-beta-glucuronosyltransferase activity"/>
    <property type="evidence" value="ECO:0007669"/>
    <property type="project" value="UniProtKB-UniRule"/>
</dbReference>
<evidence type="ECO:0000256" key="11">
    <source>
        <dbReference type="ARBA" id="ARBA00023180"/>
    </source>
</evidence>
<keyword evidence="7 15" id="KW-0479">Metal-binding</keyword>
<dbReference type="InterPro" id="IPR007590">
    <property type="entry name" value="Saf4/Yju2"/>
</dbReference>
<evidence type="ECO:0000313" key="18">
    <source>
        <dbReference type="Proteomes" id="UP000095285"/>
    </source>
</evidence>
<dbReference type="CDD" id="cd00218">
    <property type="entry name" value="GlcAT-I"/>
    <property type="match status" value="1"/>
</dbReference>
<evidence type="ECO:0000256" key="10">
    <source>
        <dbReference type="ARBA" id="ARBA00023136"/>
    </source>
</evidence>
<comment type="similarity">
    <text evidence="3 17">Belongs to the glycosyltransferase 43 family.</text>
</comment>
<comment type="catalytic activity">
    <reaction evidence="13 17">
        <text>3-O-(beta-D-galactosyl-(1-&gt;3)-beta-D-galactosyl-(1-&gt;4)-beta-D-xylosyl)-L-seryl-[protein] + UDP-alpha-D-glucuronate = 3-O-(beta-D-GlcA-(1-&gt;3)-beta-D-Gal-(1-&gt;3)-beta-D-Gal-(1-&gt;4)-beta-D-Xyl)-L-seryl-[protein] + UDP + H(+)</text>
        <dbReference type="Rhea" id="RHEA:24168"/>
        <dbReference type="Rhea" id="RHEA-COMP:12571"/>
        <dbReference type="Rhea" id="RHEA-COMP:12573"/>
        <dbReference type="ChEBI" id="CHEBI:15378"/>
        <dbReference type="ChEBI" id="CHEBI:58052"/>
        <dbReference type="ChEBI" id="CHEBI:58223"/>
        <dbReference type="ChEBI" id="CHEBI:132090"/>
        <dbReference type="ChEBI" id="CHEBI:132093"/>
        <dbReference type="EC" id="2.4.1.135"/>
    </reaction>
</comment>